<gene>
    <name evidence="1" type="ORF">O181_003239</name>
</gene>
<dbReference type="EMBL" id="AVOT02000573">
    <property type="protein sequence ID" value="MBW0463524.1"/>
    <property type="molecule type" value="Genomic_DNA"/>
</dbReference>
<dbReference type="AlphaFoldDB" id="A0A9Q3GDN4"/>
<evidence type="ECO:0000313" key="1">
    <source>
        <dbReference type="EMBL" id="MBW0463524.1"/>
    </source>
</evidence>
<dbReference type="Proteomes" id="UP000765509">
    <property type="component" value="Unassembled WGS sequence"/>
</dbReference>
<accession>A0A9Q3GDN4</accession>
<evidence type="ECO:0000313" key="2">
    <source>
        <dbReference type="Proteomes" id="UP000765509"/>
    </source>
</evidence>
<comment type="caution">
    <text evidence="1">The sequence shown here is derived from an EMBL/GenBank/DDBJ whole genome shotgun (WGS) entry which is preliminary data.</text>
</comment>
<sequence length="148" mass="17647">MDLDQDIQVINTKEKNSSPKERHQWRLPEFSPIPKGETAPLTLLVRVQKLTQLLFLLSDMNNFQQEAVGIYQSQYKNWFMEENKQEWKLLPNLWIGTMRYYLQVKKFVGVEETVDLLNVWTPMSCRAQVQRMEAWLKNQSILSEDQKK</sequence>
<organism evidence="1 2">
    <name type="scientific">Austropuccinia psidii MF-1</name>
    <dbReference type="NCBI Taxonomy" id="1389203"/>
    <lineage>
        <taxon>Eukaryota</taxon>
        <taxon>Fungi</taxon>
        <taxon>Dikarya</taxon>
        <taxon>Basidiomycota</taxon>
        <taxon>Pucciniomycotina</taxon>
        <taxon>Pucciniomycetes</taxon>
        <taxon>Pucciniales</taxon>
        <taxon>Sphaerophragmiaceae</taxon>
        <taxon>Austropuccinia</taxon>
    </lineage>
</organism>
<protein>
    <submittedName>
        <fullName evidence="1">Uncharacterized protein</fullName>
    </submittedName>
</protein>
<name>A0A9Q3GDN4_9BASI</name>
<keyword evidence="2" id="KW-1185">Reference proteome</keyword>
<reference evidence="1" key="1">
    <citation type="submission" date="2021-03" db="EMBL/GenBank/DDBJ databases">
        <title>Draft genome sequence of rust myrtle Austropuccinia psidii MF-1, a brazilian biotype.</title>
        <authorList>
            <person name="Quecine M.C."/>
            <person name="Pachon D.M.R."/>
            <person name="Bonatelli M.L."/>
            <person name="Correr F.H."/>
            <person name="Franceschini L.M."/>
            <person name="Leite T.F."/>
            <person name="Margarido G.R.A."/>
            <person name="Almeida C.A."/>
            <person name="Ferrarezi J.A."/>
            <person name="Labate C.A."/>
        </authorList>
    </citation>
    <scope>NUCLEOTIDE SEQUENCE</scope>
    <source>
        <strain evidence="1">MF-1</strain>
    </source>
</reference>
<proteinExistence type="predicted"/>